<keyword evidence="4" id="KW-0325">Glycoprotein</keyword>
<dbReference type="SMART" id="SM00241">
    <property type="entry name" value="ZP"/>
    <property type="match status" value="1"/>
</dbReference>
<gene>
    <name evidence="11" type="ORF">BRAFLDRAFT_120139</name>
</gene>
<dbReference type="Pfam" id="PF00629">
    <property type="entry name" value="MAM"/>
    <property type="match status" value="1"/>
</dbReference>
<dbReference type="Pfam" id="PF23344">
    <property type="entry name" value="ZP-N"/>
    <property type="match status" value="1"/>
</dbReference>
<dbReference type="Pfam" id="PF00530">
    <property type="entry name" value="SRCR"/>
    <property type="match status" value="3"/>
</dbReference>
<dbReference type="PRINTS" id="PR00258">
    <property type="entry name" value="SPERACTRCPTR"/>
</dbReference>
<evidence type="ECO:0008006" key="12">
    <source>
        <dbReference type="Google" id="ProtNLM"/>
    </source>
</evidence>
<keyword evidence="6" id="KW-1133">Transmembrane helix</keyword>
<evidence type="ECO:0000259" key="10">
    <source>
        <dbReference type="PROSITE" id="PS51034"/>
    </source>
</evidence>
<dbReference type="Gene3D" id="2.60.40.4100">
    <property type="entry name" value="Zona pellucida, ZP-C domain"/>
    <property type="match status" value="1"/>
</dbReference>
<dbReference type="PROSITE" id="PS50287">
    <property type="entry name" value="SRCR_2"/>
    <property type="match status" value="3"/>
</dbReference>
<evidence type="ECO:0000256" key="5">
    <source>
        <dbReference type="PROSITE-ProRule" id="PRU00196"/>
    </source>
</evidence>
<dbReference type="InterPro" id="IPR055355">
    <property type="entry name" value="ZP-C"/>
</dbReference>
<keyword evidence="6" id="KW-0472">Membrane</keyword>
<reference evidence="11" key="1">
    <citation type="journal article" date="2008" name="Nature">
        <title>The amphioxus genome and the evolution of the chordate karyotype.</title>
        <authorList>
            <consortium name="US DOE Joint Genome Institute (JGI-PGF)"/>
            <person name="Putnam N.H."/>
            <person name="Butts T."/>
            <person name="Ferrier D.E.K."/>
            <person name="Furlong R.F."/>
            <person name="Hellsten U."/>
            <person name="Kawashima T."/>
            <person name="Robinson-Rechavi M."/>
            <person name="Shoguchi E."/>
            <person name="Terry A."/>
            <person name="Yu J.-K."/>
            <person name="Benito-Gutierrez E.L."/>
            <person name="Dubchak I."/>
            <person name="Garcia-Fernandez J."/>
            <person name="Gibson-Brown J.J."/>
            <person name="Grigoriev I.V."/>
            <person name="Horton A.C."/>
            <person name="de Jong P.J."/>
            <person name="Jurka J."/>
            <person name="Kapitonov V.V."/>
            <person name="Kohara Y."/>
            <person name="Kuroki Y."/>
            <person name="Lindquist E."/>
            <person name="Lucas S."/>
            <person name="Osoegawa K."/>
            <person name="Pennacchio L.A."/>
            <person name="Salamov A.A."/>
            <person name="Satou Y."/>
            <person name="Sauka-Spengler T."/>
            <person name="Schmutz J."/>
            <person name="Shin-I T."/>
            <person name="Toyoda A."/>
            <person name="Bronner-Fraser M."/>
            <person name="Fujiyama A."/>
            <person name="Holland L.Z."/>
            <person name="Holland P.W.H."/>
            <person name="Satoh N."/>
            <person name="Rokhsar D.S."/>
        </authorList>
    </citation>
    <scope>NUCLEOTIDE SEQUENCE [LARGE SCALE GENOMIC DNA]</scope>
    <source>
        <strain evidence="11">S238N-H82</strain>
        <tissue evidence="11">Testes</tissue>
    </source>
</reference>
<dbReference type="SMART" id="SM00202">
    <property type="entry name" value="SR"/>
    <property type="match status" value="3"/>
</dbReference>
<dbReference type="SUPFAM" id="SSF56487">
    <property type="entry name" value="SRCR-like"/>
    <property type="match status" value="3"/>
</dbReference>
<evidence type="ECO:0000313" key="11">
    <source>
        <dbReference type="EMBL" id="EEN49224.1"/>
    </source>
</evidence>
<evidence type="ECO:0000256" key="6">
    <source>
        <dbReference type="SAM" id="Phobius"/>
    </source>
</evidence>
<proteinExistence type="predicted"/>
<dbReference type="Gene3D" id="2.60.120.200">
    <property type="match status" value="1"/>
</dbReference>
<dbReference type="SUPFAM" id="SSF49899">
    <property type="entry name" value="Concanavalin A-like lectins/glucanases"/>
    <property type="match status" value="1"/>
</dbReference>
<evidence type="ECO:0000256" key="7">
    <source>
        <dbReference type="SAM" id="SignalP"/>
    </source>
</evidence>
<feature type="domain" description="SRCR" evidence="9">
    <location>
        <begin position="486"/>
        <end position="585"/>
    </location>
</feature>
<comment type="caution">
    <text evidence="5">Lacks conserved residue(s) required for the propagation of feature annotation.</text>
</comment>
<evidence type="ECO:0000256" key="4">
    <source>
        <dbReference type="ARBA" id="ARBA00023180"/>
    </source>
</evidence>
<dbReference type="FunFam" id="3.10.250.10:FF:000006">
    <property type="entry name" value="neurotrypsin isoform X2"/>
    <property type="match status" value="1"/>
</dbReference>
<dbReference type="InterPro" id="IPR042235">
    <property type="entry name" value="ZP-C_dom"/>
</dbReference>
<dbReference type="PROSITE" id="PS50060">
    <property type="entry name" value="MAM_2"/>
    <property type="match status" value="1"/>
</dbReference>
<dbReference type="PANTHER" id="PTHR48071:SF27">
    <property type="entry name" value="SCAVENGER RECEPTOR CYSTEINE-RICH TYPE 1 PROTEIN M130-LIKE"/>
    <property type="match status" value="1"/>
</dbReference>
<name>C3ZER8_BRAFL</name>
<evidence type="ECO:0000259" key="9">
    <source>
        <dbReference type="PROSITE" id="PS50287"/>
    </source>
</evidence>
<keyword evidence="2" id="KW-0677">Repeat</keyword>
<dbReference type="PROSITE" id="PS51034">
    <property type="entry name" value="ZP_2"/>
    <property type="match status" value="1"/>
</dbReference>
<dbReference type="EMBL" id="GG666612">
    <property type="protein sequence ID" value="EEN49224.1"/>
    <property type="molecule type" value="Genomic_DNA"/>
</dbReference>
<feature type="disulfide bond" evidence="5">
    <location>
        <begin position="555"/>
        <end position="565"/>
    </location>
</feature>
<feature type="disulfide bond" evidence="5">
    <location>
        <begin position="299"/>
        <end position="309"/>
    </location>
</feature>
<keyword evidence="3 5" id="KW-1015">Disulfide bond</keyword>
<dbReference type="InterPro" id="IPR013320">
    <property type="entry name" value="ConA-like_dom_sf"/>
</dbReference>
<sequence>MAVLWVILYLMLVWSDGIASGEEVISDDTTAPDTSASCNFDSGECGYIIESTGADSLQWIRQTGRTSSSSTGPNADHTTGQGYYMYMEASPGSHGDVARLVSPTTFDNGWYCLQFAYHMYGTHINQLRVLVGSSVVWSMSNDQGTSWHLASRNVYIQNSQIVFEGVRGYSFRGDMAIDDVVLYPGTCPWTDKPVTEEPTTAPSTWWWPTLATAFDNWLVLTMANTDYYHNFQIRLRGGDNYSYGRVEVYYNGQWGTVCNDGFGWEEARVVCRELGFSNYYTYTYYGLGSGPIWMDDLDCSGSESSLQYCSHNDWGIHNCGHSEDIGVDCRYYFQVRLRGGDFYYGRVEVYYNGQWGTVCDDGFDSREATVICRELGFSDYITYYSNAYYGQGNGPIWMDHLNCYGYESSLQFCPHDGWGSHCGHHEDISVVCGQSMSPEPYTEQQTDNIWRTEEPTTAPDSWWWTTPWYNWWTNADNTDYYHNFQVRLRGGDYYSYGRVEVLYNGYWGTVCDHRFDWREARVVCRELGFSDYITYYDNAYYGQGSGPIWMDNLNCYGYESSLQYCRHDGWGSHCGHHEDISVVCGNASATDVPTTIPPWYTSEPDLGMTGSCDSDMMTVTFDLWVAPWLDGNLMHFADPTCKAVNNGSHLILATKLSDCGTTRNETDGYVIYSNKVLMYSSNHSVIIRDLQLEVPVTCKLPRKSVVSAQFTADSNAIKYSLEREGNFDIALQFYDGSSFYYAYTGPVGLQLNELAYAQVRLSSDDNLRIMVDSCVATPSRNPADTVIYSVIENNCPKDPTVMTYHTTSPKVERFGFRAFQFATGQNQVFLHCLVQVCDGSDLNSRCTQGCMKRGARWKREATPSNQLRQVSAGPIFLRMPGDDDGVDFSAKKKSYTSDGVVQTPVLTVAIAAAVGLAVVVLGIAAMALVYKHRRDKMAFRYQPVETAETY</sequence>
<feature type="domain" description="MAM" evidence="8">
    <location>
        <begin position="36"/>
        <end position="189"/>
    </location>
</feature>
<feature type="domain" description="SRCR" evidence="9">
    <location>
        <begin position="335"/>
        <end position="433"/>
    </location>
</feature>
<accession>C3ZER8</accession>
<feature type="signal peptide" evidence="7">
    <location>
        <begin position="1"/>
        <end position="21"/>
    </location>
</feature>
<dbReference type="InterPro" id="IPR036772">
    <property type="entry name" value="SRCR-like_dom_sf"/>
</dbReference>
<dbReference type="Gene3D" id="2.60.40.3210">
    <property type="entry name" value="Zona pellucida, ZP-N domain"/>
    <property type="match status" value="1"/>
</dbReference>
<evidence type="ECO:0000259" key="8">
    <source>
        <dbReference type="PROSITE" id="PS50060"/>
    </source>
</evidence>
<keyword evidence="1 7" id="KW-0732">Signal</keyword>
<dbReference type="GO" id="GO:0016020">
    <property type="term" value="C:membrane"/>
    <property type="evidence" value="ECO:0007669"/>
    <property type="project" value="InterPro"/>
</dbReference>
<dbReference type="Gene3D" id="3.10.250.10">
    <property type="entry name" value="SRCR-like domain"/>
    <property type="match status" value="3"/>
</dbReference>
<dbReference type="InterPro" id="IPR001190">
    <property type="entry name" value="SRCR"/>
</dbReference>
<feature type="transmembrane region" description="Helical" evidence="6">
    <location>
        <begin position="905"/>
        <end position="930"/>
    </location>
</feature>
<dbReference type="SMART" id="SM00137">
    <property type="entry name" value="MAM"/>
    <property type="match status" value="1"/>
</dbReference>
<evidence type="ECO:0000256" key="2">
    <source>
        <dbReference type="ARBA" id="ARBA00022737"/>
    </source>
</evidence>
<dbReference type="InterPro" id="IPR055356">
    <property type="entry name" value="ZP-N"/>
</dbReference>
<dbReference type="CDD" id="cd06263">
    <property type="entry name" value="MAM"/>
    <property type="match status" value="1"/>
</dbReference>
<dbReference type="Pfam" id="PF00100">
    <property type="entry name" value="Zona_pellucida"/>
    <property type="match status" value="1"/>
</dbReference>
<dbReference type="AlphaFoldDB" id="C3ZER8"/>
<organism>
    <name type="scientific">Branchiostoma floridae</name>
    <name type="common">Florida lancelet</name>
    <name type="synonym">Amphioxus</name>
    <dbReference type="NCBI Taxonomy" id="7739"/>
    <lineage>
        <taxon>Eukaryota</taxon>
        <taxon>Metazoa</taxon>
        <taxon>Chordata</taxon>
        <taxon>Cephalochordata</taxon>
        <taxon>Leptocardii</taxon>
        <taxon>Amphioxiformes</taxon>
        <taxon>Branchiostomatidae</taxon>
        <taxon>Branchiostoma</taxon>
    </lineage>
</organism>
<dbReference type="InterPro" id="IPR001507">
    <property type="entry name" value="ZP_dom"/>
</dbReference>
<evidence type="ECO:0000256" key="1">
    <source>
        <dbReference type="ARBA" id="ARBA00022729"/>
    </source>
</evidence>
<dbReference type="PANTHER" id="PTHR48071">
    <property type="entry name" value="SRCR DOMAIN-CONTAINING PROTEIN"/>
    <property type="match status" value="1"/>
</dbReference>
<evidence type="ECO:0000256" key="3">
    <source>
        <dbReference type="ARBA" id="ARBA00023157"/>
    </source>
</evidence>
<keyword evidence="6" id="KW-0812">Transmembrane</keyword>
<dbReference type="InterPro" id="IPR000998">
    <property type="entry name" value="MAM_dom"/>
</dbReference>
<dbReference type="PROSITE" id="PS00420">
    <property type="entry name" value="SRCR_1"/>
    <property type="match status" value="3"/>
</dbReference>
<feature type="domain" description="SRCR" evidence="9">
    <location>
        <begin position="233"/>
        <end position="330"/>
    </location>
</feature>
<feature type="chain" id="PRO_5002936733" description="Hensin" evidence="7">
    <location>
        <begin position="22"/>
        <end position="950"/>
    </location>
</feature>
<dbReference type="FunFam" id="3.10.250.10:FF:000001">
    <property type="entry name" value="Lysyl oxidase 4 isoform X1"/>
    <property type="match status" value="2"/>
</dbReference>
<protein>
    <recommendedName>
        <fullName evidence="12">Hensin</fullName>
    </recommendedName>
</protein>
<dbReference type="InParanoid" id="C3ZER8"/>
<dbReference type="eggNOG" id="ENOG502QQ5W">
    <property type="taxonomic scope" value="Eukaryota"/>
</dbReference>
<feature type="domain" description="ZP" evidence="10">
    <location>
        <begin position="611"/>
        <end position="853"/>
    </location>
</feature>
<feature type="disulfide bond" evidence="5">
    <location>
        <begin position="403"/>
        <end position="413"/>
    </location>
</feature>